<evidence type="ECO:0000313" key="2">
    <source>
        <dbReference type="Proteomes" id="UP000033121"/>
    </source>
</evidence>
<sequence>MIAFCLMANHSLTAQVRVSGTVFEMNRTVPLPGVSVLTATGRGTVTDSMGRYSIVVSDNDSIYFSYLGRPTPRYAVQQIPTVSQFDISLHVNVTTLREVQVMPRSYRADSIQNRQDYAKAFDFKKPGLGISSSSPASGNFGVGLDLDELINIFRFRRNRSMAAFRDRLVREEQEKYVEHRFSRAKIIKITGITGPDIDTFMRYYAPPYEFVQIATEYQLLEYMKKSGEQYKRLKAIGVKIDGKKEEE</sequence>
<comment type="caution">
    <text evidence="1">The sequence shown here is derived from an EMBL/GenBank/DDBJ whole genome shotgun (WGS) entry which is preliminary data.</text>
</comment>
<proteinExistence type="predicted"/>
<dbReference type="EMBL" id="BBWV01000001">
    <property type="protein sequence ID" value="GAO42195.1"/>
    <property type="molecule type" value="Genomic_DNA"/>
</dbReference>
<keyword evidence="2" id="KW-1185">Reference proteome</keyword>
<dbReference type="STRING" id="1220578.FPE01S_01_12080"/>
<dbReference type="Proteomes" id="UP000033121">
    <property type="component" value="Unassembled WGS sequence"/>
</dbReference>
<evidence type="ECO:0008006" key="3">
    <source>
        <dbReference type="Google" id="ProtNLM"/>
    </source>
</evidence>
<protein>
    <recommendedName>
        <fullName evidence="3">TonB-dependent receptor</fullName>
    </recommendedName>
</protein>
<reference evidence="1 2" key="1">
    <citation type="submission" date="2015-04" db="EMBL/GenBank/DDBJ databases">
        <title>Whole genome shotgun sequence of Flavihumibacter petaseus NBRC 106054.</title>
        <authorList>
            <person name="Miyazawa S."/>
            <person name="Hosoyama A."/>
            <person name="Hashimoto M."/>
            <person name="Noguchi M."/>
            <person name="Tsuchikane K."/>
            <person name="Ohji S."/>
            <person name="Yamazoe A."/>
            <person name="Ichikawa N."/>
            <person name="Kimura A."/>
            <person name="Fujita N."/>
        </authorList>
    </citation>
    <scope>NUCLEOTIDE SEQUENCE [LARGE SCALE GENOMIC DNA]</scope>
    <source>
        <strain evidence="1 2">NBRC 106054</strain>
    </source>
</reference>
<evidence type="ECO:0000313" key="1">
    <source>
        <dbReference type="EMBL" id="GAO42195.1"/>
    </source>
</evidence>
<dbReference type="RefSeq" id="WP_046368709.1">
    <property type="nucleotide sequence ID" value="NZ_BBWV01000001.1"/>
</dbReference>
<accession>A0A0E9MYJ1</accession>
<dbReference type="SUPFAM" id="SSF49464">
    <property type="entry name" value="Carboxypeptidase regulatory domain-like"/>
    <property type="match status" value="1"/>
</dbReference>
<gene>
    <name evidence="1" type="ORF">FPE01S_01_12080</name>
</gene>
<organism evidence="1 2">
    <name type="scientific">Flavihumibacter petaseus NBRC 106054</name>
    <dbReference type="NCBI Taxonomy" id="1220578"/>
    <lineage>
        <taxon>Bacteria</taxon>
        <taxon>Pseudomonadati</taxon>
        <taxon>Bacteroidota</taxon>
        <taxon>Chitinophagia</taxon>
        <taxon>Chitinophagales</taxon>
        <taxon>Chitinophagaceae</taxon>
        <taxon>Flavihumibacter</taxon>
    </lineage>
</organism>
<dbReference type="Pfam" id="PF13715">
    <property type="entry name" value="CarbopepD_reg_2"/>
    <property type="match status" value="1"/>
</dbReference>
<dbReference type="AlphaFoldDB" id="A0A0E9MYJ1"/>
<dbReference type="InterPro" id="IPR008969">
    <property type="entry name" value="CarboxyPept-like_regulatory"/>
</dbReference>
<name>A0A0E9MYJ1_9BACT</name>